<evidence type="ECO:0000313" key="2">
    <source>
        <dbReference type="EMBL" id="MDV6304849.1"/>
    </source>
</evidence>
<gene>
    <name evidence="2" type="ORF">R3P93_19980</name>
</gene>
<dbReference type="EMBL" id="JAWLKF010000013">
    <property type="protein sequence ID" value="MDV6304849.1"/>
    <property type="molecule type" value="Genomic_DNA"/>
</dbReference>
<protein>
    <submittedName>
        <fullName evidence="2">Uncharacterized protein</fullName>
    </submittedName>
</protein>
<keyword evidence="1" id="KW-0472">Membrane</keyword>
<feature type="transmembrane region" description="Helical" evidence="1">
    <location>
        <begin position="202"/>
        <end position="221"/>
    </location>
</feature>
<keyword evidence="3" id="KW-1185">Reference proteome</keyword>
<accession>A0ABU4D6B7</accession>
<organism evidence="2 3">
    <name type="scientific">Rhodococcus cerastii</name>
    <dbReference type="NCBI Taxonomy" id="908616"/>
    <lineage>
        <taxon>Bacteria</taxon>
        <taxon>Bacillati</taxon>
        <taxon>Actinomycetota</taxon>
        <taxon>Actinomycetes</taxon>
        <taxon>Mycobacteriales</taxon>
        <taxon>Nocardiaceae</taxon>
        <taxon>Rhodococcus</taxon>
    </lineage>
</organism>
<proteinExistence type="predicted"/>
<feature type="transmembrane region" description="Helical" evidence="1">
    <location>
        <begin position="79"/>
        <end position="99"/>
    </location>
</feature>
<reference evidence="2 3" key="1">
    <citation type="submission" date="2023-10" db="EMBL/GenBank/DDBJ databases">
        <title>Development of a sustainable strategy for remediation of hydrocarbon-contaminated territories based on the waste exchange concept.</title>
        <authorList>
            <person name="Krivoruchko A."/>
        </authorList>
    </citation>
    <scope>NUCLEOTIDE SEQUENCE [LARGE SCALE GENOMIC DNA]</scope>
    <source>
        <strain evidence="2 3">IEGM 1327</strain>
    </source>
</reference>
<feature type="transmembrane region" description="Helical" evidence="1">
    <location>
        <begin position="140"/>
        <end position="159"/>
    </location>
</feature>
<comment type="caution">
    <text evidence="2">The sequence shown here is derived from an EMBL/GenBank/DDBJ whole genome shotgun (WGS) entry which is preliminary data.</text>
</comment>
<feature type="transmembrane region" description="Helical" evidence="1">
    <location>
        <begin position="111"/>
        <end position="134"/>
    </location>
</feature>
<keyword evidence="1" id="KW-0812">Transmembrane</keyword>
<sequence>MSDRPGRISNERARLDGVGADSRPHAVTGWLSVPLLLIAALFIGALPFYVRQPLGSGESVSSPMWFGGAGHLASPAAGLYWLIALPVCIGAVALFCTWRERRSGAELHVRLWLAVSVGLCVATVVAVRSGLLFFLSNLTIRGLLPLLTMSVAVLIWGVALRSRVVIGVGVVAVAASLVSNLYNVENRVPQQFTFDTRFSLWSNILLTAFVFVVGAAMAVFAKRSKR</sequence>
<name>A0ABU4D6B7_9NOCA</name>
<dbReference type="RefSeq" id="WP_317533866.1">
    <property type="nucleotide sequence ID" value="NZ_JAWLKF010000013.1"/>
</dbReference>
<evidence type="ECO:0000313" key="3">
    <source>
        <dbReference type="Proteomes" id="UP001186104"/>
    </source>
</evidence>
<dbReference type="Proteomes" id="UP001186104">
    <property type="component" value="Unassembled WGS sequence"/>
</dbReference>
<feature type="transmembrane region" description="Helical" evidence="1">
    <location>
        <begin position="164"/>
        <end position="182"/>
    </location>
</feature>
<keyword evidence="1" id="KW-1133">Transmembrane helix</keyword>
<feature type="transmembrane region" description="Helical" evidence="1">
    <location>
        <begin position="30"/>
        <end position="50"/>
    </location>
</feature>
<evidence type="ECO:0000256" key="1">
    <source>
        <dbReference type="SAM" id="Phobius"/>
    </source>
</evidence>